<dbReference type="Proteomes" id="UP000460221">
    <property type="component" value="Unassembled WGS sequence"/>
</dbReference>
<protein>
    <recommendedName>
        <fullName evidence="5">biotin--[biotin carboxyl-carrier protein] ligase</fullName>
        <ecNumber evidence="5">6.3.4.15</ecNumber>
    </recommendedName>
</protein>
<evidence type="ECO:0000259" key="6">
    <source>
        <dbReference type="PROSITE" id="PS51733"/>
    </source>
</evidence>
<evidence type="ECO:0000313" key="8">
    <source>
        <dbReference type="Proteomes" id="UP000460221"/>
    </source>
</evidence>
<organism evidence="7 8">
    <name type="scientific">Nakamurella alba</name>
    <dbReference type="NCBI Taxonomy" id="2665158"/>
    <lineage>
        <taxon>Bacteria</taxon>
        <taxon>Bacillati</taxon>
        <taxon>Actinomycetota</taxon>
        <taxon>Actinomycetes</taxon>
        <taxon>Nakamurellales</taxon>
        <taxon>Nakamurellaceae</taxon>
        <taxon>Nakamurella</taxon>
    </lineage>
</organism>
<dbReference type="RefSeq" id="WP_154768173.1">
    <property type="nucleotide sequence ID" value="NZ_WLYK01000002.1"/>
</dbReference>
<keyword evidence="2" id="KW-0547">Nucleotide-binding</keyword>
<feature type="domain" description="BPL/LPL catalytic" evidence="6">
    <location>
        <begin position="31"/>
        <end position="202"/>
    </location>
</feature>
<dbReference type="Pfam" id="PF03099">
    <property type="entry name" value="BPL_LplA_LipB"/>
    <property type="match status" value="1"/>
</dbReference>
<evidence type="ECO:0000256" key="3">
    <source>
        <dbReference type="ARBA" id="ARBA00022840"/>
    </source>
</evidence>
<dbReference type="EMBL" id="WLYK01000002">
    <property type="protein sequence ID" value="MTD14161.1"/>
    <property type="molecule type" value="Genomic_DNA"/>
</dbReference>
<keyword evidence="1 7" id="KW-0436">Ligase</keyword>
<dbReference type="Gene3D" id="2.30.30.100">
    <property type="match status" value="1"/>
</dbReference>
<dbReference type="InterPro" id="IPR008988">
    <property type="entry name" value="Transcriptional_repressor_C"/>
</dbReference>
<dbReference type="GO" id="GO:0005737">
    <property type="term" value="C:cytoplasm"/>
    <property type="evidence" value="ECO:0007669"/>
    <property type="project" value="TreeGrafter"/>
</dbReference>
<evidence type="ECO:0000313" key="7">
    <source>
        <dbReference type="EMBL" id="MTD14161.1"/>
    </source>
</evidence>
<dbReference type="PROSITE" id="PS51733">
    <property type="entry name" value="BPL_LPL_CATALYTIC"/>
    <property type="match status" value="1"/>
</dbReference>
<dbReference type="SUPFAM" id="SSF55681">
    <property type="entry name" value="Class II aaRS and biotin synthetases"/>
    <property type="match status" value="1"/>
</dbReference>
<dbReference type="EC" id="6.3.4.15" evidence="5"/>
<dbReference type="GO" id="GO:0005524">
    <property type="term" value="F:ATP binding"/>
    <property type="evidence" value="ECO:0007669"/>
    <property type="project" value="UniProtKB-KW"/>
</dbReference>
<name>A0A7K1FJ48_9ACTN</name>
<dbReference type="InterPro" id="IPR045864">
    <property type="entry name" value="aa-tRNA-synth_II/BPL/LPL"/>
</dbReference>
<dbReference type="InterPro" id="IPR004408">
    <property type="entry name" value="Biotin_CoA_COase_ligase"/>
</dbReference>
<comment type="caution">
    <text evidence="7">The sequence shown here is derived from an EMBL/GenBank/DDBJ whole genome shotgun (WGS) entry which is preliminary data.</text>
</comment>
<dbReference type="PANTHER" id="PTHR12835">
    <property type="entry name" value="BIOTIN PROTEIN LIGASE"/>
    <property type="match status" value="1"/>
</dbReference>
<gene>
    <name evidence="7" type="ORF">GIS00_09410</name>
</gene>
<sequence length="279" mass="29077">MQDERQPLEVERTRELLAQAGIDRRVALTHALRTGSTNADLAAPTGSAAAAHTPFTVLTTEEQVAGRGRSGRTWSCPPGAGLMFSVRADRGRIPAERIGWIGAVLGLAILDAVRPLLPDLRPVTLKWPNDVLVGPRKLAGILAEMGPAGVVVGSGINISLRTDELPRDDATSLRLAGAGPVDRAALLAAILGSFVARFDRWEAAGGDVDAAGVRGDYRAVCSTLGTDVRVQLPGGSSVTGQAEDVDPDGGIVLRTPDGAHTTYRAGDVVHLRPADTLPG</sequence>
<reference evidence="7 8" key="1">
    <citation type="submission" date="2019-11" db="EMBL/GenBank/DDBJ databases">
        <authorList>
            <person name="Jiang L.-Q."/>
        </authorList>
    </citation>
    <scope>NUCLEOTIDE SEQUENCE [LARGE SCALE GENOMIC DNA]</scope>
    <source>
        <strain evidence="7 8">YIM 132087</strain>
    </source>
</reference>
<dbReference type="CDD" id="cd16442">
    <property type="entry name" value="BPL"/>
    <property type="match status" value="1"/>
</dbReference>
<keyword evidence="3" id="KW-0067">ATP-binding</keyword>
<dbReference type="AlphaFoldDB" id="A0A7K1FJ48"/>
<evidence type="ECO:0000256" key="1">
    <source>
        <dbReference type="ARBA" id="ARBA00022598"/>
    </source>
</evidence>
<dbReference type="PANTHER" id="PTHR12835:SF5">
    <property type="entry name" value="BIOTIN--PROTEIN LIGASE"/>
    <property type="match status" value="1"/>
</dbReference>
<proteinExistence type="predicted"/>
<dbReference type="InterPro" id="IPR003142">
    <property type="entry name" value="BPL_C"/>
</dbReference>
<dbReference type="NCBIfam" id="TIGR00121">
    <property type="entry name" value="birA_ligase"/>
    <property type="match status" value="1"/>
</dbReference>
<accession>A0A7K1FJ48</accession>
<dbReference type="InterPro" id="IPR004143">
    <property type="entry name" value="BPL_LPL_catalytic"/>
</dbReference>
<dbReference type="Gene3D" id="3.30.930.10">
    <property type="entry name" value="Bira Bifunctional Protein, Domain 2"/>
    <property type="match status" value="1"/>
</dbReference>
<dbReference type="SUPFAM" id="SSF50037">
    <property type="entry name" value="C-terminal domain of transcriptional repressors"/>
    <property type="match status" value="1"/>
</dbReference>
<dbReference type="Pfam" id="PF02237">
    <property type="entry name" value="BPL_C"/>
    <property type="match status" value="1"/>
</dbReference>
<evidence type="ECO:0000256" key="4">
    <source>
        <dbReference type="ARBA" id="ARBA00023267"/>
    </source>
</evidence>
<evidence type="ECO:0000256" key="5">
    <source>
        <dbReference type="ARBA" id="ARBA00024227"/>
    </source>
</evidence>
<keyword evidence="8" id="KW-1185">Reference proteome</keyword>
<evidence type="ECO:0000256" key="2">
    <source>
        <dbReference type="ARBA" id="ARBA00022741"/>
    </source>
</evidence>
<keyword evidence="4" id="KW-0092">Biotin</keyword>
<dbReference type="GO" id="GO:0004077">
    <property type="term" value="F:biotin--[biotin carboxyl-carrier protein] ligase activity"/>
    <property type="evidence" value="ECO:0007669"/>
    <property type="project" value="UniProtKB-EC"/>
</dbReference>